<evidence type="ECO:0000313" key="3">
    <source>
        <dbReference type="Proteomes" id="UP000567179"/>
    </source>
</evidence>
<feature type="transmembrane region" description="Helical" evidence="1">
    <location>
        <begin position="94"/>
        <end position="117"/>
    </location>
</feature>
<gene>
    <name evidence="2" type="ORF">D9619_010709</name>
</gene>
<proteinExistence type="predicted"/>
<sequence>MPVGNIPTHKELPVTFSGAVCFGFYLVTLGQTLRWQLFTDEGWKLRRHRNNLILIATLLIFAFTTIYIALGLYKGMNNVYDAVYGHKMPGFIDWISTIGQCTTAQTVALLADTVLIYRCWIVSAKSKRILIFPIVMWIGGVVCTVIQAYWQAVQTGHFGTGHWEPVNMTVGPGIVLTPFWATTLALNTYTTGFLVRRILTAVKNFKTVESPVQPLQLLLRIFAESGVLYFSTTIAHLAVWFTPSNLGIRILSEINIPTIGIAFNIILIRVAENRAREARAENARRNGVSIMRFAENNTPPSKGLIVISQETTISSYNSEVGSYITTRLPSEPRSPA</sequence>
<feature type="transmembrane region" description="Helical" evidence="1">
    <location>
        <begin position="12"/>
        <end position="30"/>
    </location>
</feature>
<organism evidence="2 3">
    <name type="scientific">Psilocybe cf. subviscida</name>
    <dbReference type="NCBI Taxonomy" id="2480587"/>
    <lineage>
        <taxon>Eukaryota</taxon>
        <taxon>Fungi</taxon>
        <taxon>Dikarya</taxon>
        <taxon>Basidiomycota</taxon>
        <taxon>Agaricomycotina</taxon>
        <taxon>Agaricomycetes</taxon>
        <taxon>Agaricomycetidae</taxon>
        <taxon>Agaricales</taxon>
        <taxon>Agaricineae</taxon>
        <taxon>Strophariaceae</taxon>
        <taxon>Psilocybe</taxon>
    </lineage>
</organism>
<feature type="transmembrane region" description="Helical" evidence="1">
    <location>
        <begin position="129"/>
        <end position="150"/>
    </location>
</feature>
<feature type="transmembrane region" description="Helical" evidence="1">
    <location>
        <begin position="170"/>
        <end position="196"/>
    </location>
</feature>
<dbReference type="Proteomes" id="UP000567179">
    <property type="component" value="Unassembled WGS sequence"/>
</dbReference>
<dbReference type="OrthoDB" id="3357408at2759"/>
<keyword evidence="3" id="KW-1185">Reference proteome</keyword>
<dbReference type="EMBL" id="JAACJJ010000030">
    <property type="protein sequence ID" value="KAF5318509.1"/>
    <property type="molecule type" value="Genomic_DNA"/>
</dbReference>
<feature type="transmembrane region" description="Helical" evidence="1">
    <location>
        <begin position="51"/>
        <end position="74"/>
    </location>
</feature>
<name>A0A8H5EZV5_9AGAR</name>
<reference evidence="2 3" key="1">
    <citation type="journal article" date="2020" name="ISME J.">
        <title>Uncovering the hidden diversity of litter-decomposition mechanisms in mushroom-forming fungi.</title>
        <authorList>
            <person name="Floudas D."/>
            <person name="Bentzer J."/>
            <person name="Ahren D."/>
            <person name="Johansson T."/>
            <person name="Persson P."/>
            <person name="Tunlid A."/>
        </authorList>
    </citation>
    <scope>NUCLEOTIDE SEQUENCE [LARGE SCALE GENOMIC DNA]</scope>
    <source>
        <strain evidence="2 3">CBS 101986</strain>
    </source>
</reference>
<keyword evidence="1" id="KW-1133">Transmembrane helix</keyword>
<comment type="caution">
    <text evidence="2">The sequence shown here is derived from an EMBL/GenBank/DDBJ whole genome shotgun (WGS) entry which is preliminary data.</text>
</comment>
<evidence type="ECO:0000313" key="2">
    <source>
        <dbReference type="EMBL" id="KAF5318509.1"/>
    </source>
</evidence>
<keyword evidence="1" id="KW-0812">Transmembrane</keyword>
<feature type="transmembrane region" description="Helical" evidence="1">
    <location>
        <begin position="254"/>
        <end position="271"/>
    </location>
</feature>
<dbReference type="AlphaFoldDB" id="A0A8H5EZV5"/>
<evidence type="ECO:0000256" key="1">
    <source>
        <dbReference type="SAM" id="Phobius"/>
    </source>
</evidence>
<accession>A0A8H5EZV5</accession>
<protein>
    <submittedName>
        <fullName evidence="2">Uncharacterized protein</fullName>
    </submittedName>
</protein>
<feature type="transmembrane region" description="Helical" evidence="1">
    <location>
        <begin position="217"/>
        <end position="242"/>
    </location>
</feature>
<keyword evidence="1" id="KW-0472">Membrane</keyword>